<feature type="region of interest" description="Disordered" evidence="1">
    <location>
        <begin position="121"/>
        <end position="212"/>
    </location>
</feature>
<evidence type="ECO:0000313" key="2">
    <source>
        <dbReference type="EMBL" id="EPS65131.1"/>
    </source>
</evidence>
<protein>
    <submittedName>
        <fullName evidence="2">Uncharacterized protein</fullName>
    </submittedName>
</protein>
<name>S8CKB0_9LAMI</name>
<evidence type="ECO:0000313" key="3">
    <source>
        <dbReference type="Proteomes" id="UP000015453"/>
    </source>
</evidence>
<reference evidence="2 3" key="1">
    <citation type="journal article" date="2013" name="BMC Genomics">
        <title>The miniature genome of a carnivorous plant Genlisea aurea contains a low number of genes and short non-coding sequences.</title>
        <authorList>
            <person name="Leushkin E.V."/>
            <person name="Sutormin R.A."/>
            <person name="Nabieva E.R."/>
            <person name="Penin A.A."/>
            <person name="Kondrashov A.S."/>
            <person name="Logacheva M.D."/>
        </authorList>
    </citation>
    <scope>NUCLEOTIDE SEQUENCE [LARGE SCALE GENOMIC DNA]</scope>
</reference>
<proteinExistence type="predicted"/>
<gene>
    <name evidence="2" type="ORF">M569_09648</name>
</gene>
<comment type="caution">
    <text evidence="2">The sequence shown here is derived from an EMBL/GenBank/DDBJ whole genome shotgun (WGS) entry which is preliminary data.</text>
</comment>
<evidence type="ECO:0000256" key="1">
    <source>
        <dbReference type="SAM" id="MobiDB-lite"/>
    </source>
</evidence>
<organism evidence="2 3">
    <name type="scientific">Genlisea aurea</name>
    <dbReference type="NCBI Taxonomy" id="192259"/>
    <lineage>
        <taxon>Eukaryota</taxon>
        <taxon>Viridiplantae</taxon>
        <taxon>Streptophyta</taxon>
        <taxon>Embryophyta</taxon>
        <taxon>Tracheophyta</taxon>
        <taxon>Spermatophyta</taxon>
        <taxon>Magnoliopsida</taxon>
        <taxon>eudicotyledons</taxon>
        <taxon>Gunneridae</taxon>
        <taxon>Pentapetalae</taxon>
        <taxon>asterids</taxon>
        <taxon>lamiids</taxon>
        <taxon>Lamiales</taxon>
        <taxon>Lentibulariaceae</taxon>
        <taxon>Genlisea</taxon>
    </lineage>
</organism>
<dbReference type="AlphaFoldDB" id="S8CKB0"/>
<feature type="compositionally biased region" description="Low complexity" evidence="1">
    <location>
        <begin position="123"/>
        <end position="132"/>
    </location>
</feature>
<keyword evidence="3" id="KW-1185">Reference proteome</keyword>
<accession>S8CKB0</accession>
<dbReference type="EMBL" id="AUSU01004411">
    <property type="protein sequence ID" value="EPS65131.1"/>
    <property type="molecule type" value="Genomic_DNA"/>
</dbReference>
<sequence>MVYAFKSPPNDFPQPQAYADDDNTIYSADITIFHRLQFNPVKTPEFKPEKILVSEANRILKLPNDLVTLEKTIAMMNNYRKNKFAETTPQQISPIQPRNQATALTESLPKITFVAVSKKKQNQKAQEAQSSETVTTTKVTDRLGDKPGHPPASEMIKRDQTPDSNHSSSSDYSSRKGNHSRKAPKATLQRNQQKPHTTKPEYVVSDKYGTPDDRVNNYNTHRDDFNQQPDNRRFYHPYEHVHWRKRRLAQLPGKERLVKIFRHLN</sequence>
<dbReference type="Proteomes" id="UP000015453">
    <property type="component" value="Unassembled WGS sequence"/>
</dbReference>
<feature type="compositionally biased region" description="Basic and acidic residues" evidence="1">
    <location>
        <begin position="139"/>
        <end position="148"/>
    </location>
</feature>